<proteinExistence type="predicted"/>
<feature type="non-terminal residue" evidence="5">
    <location>
        <position position="1"/>
    </location>
</feature>
<keyword evidence="4" id="KW-1133">Transmembrane helix</keyword>
<dbReference type="PANTHER" id="PTHR13242">
    <property type="entry name" value="EUKARYOTIC TRANSLATION INITIATION FACTOR 3"/>
    <property type="match status" value="1"/>
</dbReference>
<evidence type="ECO:0000256" key="1">
    <source>
        <dbReference type="ARBA" id="ARBA00022490"/>
    </source>
</evidence>
<keyword evidence="6" id="KW-1185">Reference proteome</keyword>
<evidence type="ECO:0000256" key="2">
    <source>
        <dbReference type="ARBA" id="ARBA00022540"/>
    </source>
</evidence>
<feature type="transmembrane region" description="Helical" evidence="4">
    <location>
        <begin position="327"/>
        <end position="349"/>
    </location>
</feature>
<reference evidence="5 6" key="1">
    <citation type="submission" date="2018-11" db="EMBL/GenBank/DDBJ databases">
        <authorList>
            <consortium name="Pathogen Informatics"/>
        </authorList>
    </citation>
    <scope>NUCLEOTIDE SEQUENCE [LARGE SCALE GENOMIC DNA]</scope>
</reference>
<dbReference type="InterPro" id="IPR019382">
    <property type="entry name" value="eIF3l"/>
</dbReference>
<accession>A0A3P7IDJ9</accession>
<protein>
    <recommendedName>
        <fullName evidence="7">Eukaryotic translation initiation factor 3 subunit L</fullName>
    </recommendedName>
</protein>
<evidence type="ECO:0008006" key="7">
    <source>
        <dbReference type="Google" id="ProtNLM"/>
    </source>
</evidence>
<name>A0A3P7IDJ9_STRVU</name>
<keyword evidence="4" id="KW-0812">Transmembrane</keyword>
<evidence type="ECO:0000313" key="6">
    <source>
        <dbReference type="Proteomes" id="UP000270094"/>
    </source>
</evidence>
<dbReference type="GO" id="GO:0003743">
    <property type="term" value="F:translation initiation factor activity"/>
    <property type="evidence" value="ECO:0007669"/>
    <property type="project" value="UniProtKB-KW"/>
</dbReference>
<dbReference type="OrthoDB" id="15082at2759"/>
<keyword evidence="1" id="KW-0963">Cytoplasm</keyword>
<dbReference type="Pfam" id="PF10255">
    <property type="entry name" value="Paf67"/>
    <property type="match status" value="1"/>
</dbReference>
<dbReference type="AlphaFoldDB" id="A0A3P7IDJ9"/>
<dbReference type="GO" id="GO:0005852">
    <property type="term" value="C:eukaryotic translation initiation factor 3 complex"/>
    <property type="evidence" value="ECO:0007669"/>
    <property type="project" value="InterPro"/>
</dbReference>
<dbReference type="Proteomes" id="UP000270094">
    <property type="component" value="Unassembled WGS sequence"/>
</dbReference>
<dbReference type="PANTHER" id="PTHR13242:SF0">
    <property type="entry name" value="EUKARYOTIC TRANSLATION INITIATION FACTOR 3 SUBUNIT L"/>
    <property type="match status" value="1"/>
</dbReference>
<organism evidence="5 6">
    <name type="scientific">Strongylus vulgaris</name>
    <name type="common">Blood worm</name>
    <dbReference type="NCBI Taxonomy" id="40348"/>
    <lineage>
        <taxon>Eukaryota</taxon>
        <taxon>Metazoa</taxon>
        <taxon>Ecdysozoa</taxon>
        <taxon>Nematoda</taxon>
        <taxon>Chromadorea</taxon>
        <taxon>Rhabditida</taxon>
        <taxon>Rhabditina</taxon>
        <taxon>Rhabditomorpha</taxon>
        <taxon>Strongyloidea</taxon>
        <taxon>Strongylidae</taxon>
        <taxon>Strongylus</taxon>
    </lineage>
</organism>
<keyword evidence="2" id="KW-0396">Initiation factor</keyword>
<gene>
    <name evidence="5" type="ORF">SVUK_LOCUS2614</name>
</gene>
<keyword evidence="3" id="KW-0648">Protein biosynthesis</keyword>
<evidence type="ECO:0000313" key="5">
    <source>
        <dbReference type="EMBL" id="VDM67616.1"/>
    </source>
</evidence>
<keyword evidence="4" id="KW-0472">Membrane</keyword>
<sequence>FAWLLLFVSQYYHNFSKDKFLVDNRLFIILYKELYYRQVYARNQRGPSLSHRFESFMNYQDLFSEILSSKEPVSLSLPNVWLWDIIDEFVYQFQAFCLYKANPGKRSVDEVDELISIEEAQNAWNIYPVLNILYSLLSKSQINEQLAAIKARKNPDNVADEFGQSPLYFKLGYFSLIGLLRTHVLLGDYHQALKTVANVELDAKGLYNTVPSCLVTLHYFVGFSHMMMRNYGEATKMFDESHSSPTAEAEELPIRRGSCAMYSLLAMTYVLLILDIGKTYEQLFHLLAICLAIQPQRIDEAIASQLAERCGDRMSRMANGDLDEFRLAFQTGYIFLIELLTLNMVATEFSKTRRNLKRRARLLIFLSAP</sequence>
<evidence type="ECO:0000256" key="4">
    <source>
        <dbReference type="SAM" id="Phobius"/>
    </source>
</evidence>
<evidence type="ECO:0000256" key="3">
    <source>
        <dbReference type="ARBA" id="ARBA00022917"/>
    </source>
</evidence>
<dbReference type="EMBL" id="UYYB01006023">
    <property type="protein sequence ID" value="VDM67616.1"/>
    <property type="molecule type" value="Genomic_DNA"/>
</dbReference>